<accession>A0A0C3BFY4</accession>
<keyword evidence="3" id="KW-1185">Reference proteome</keyword>
<reference evidence="2 3" key="1">
    <citation type="submission" date="2014-04" db="EMBL/GenBank/DDBJ databases">
        <authorList>
            <consortium name="DOE Joint Genome Institute"/>
            <person name="Kuo A."/>
            <person name="Tarkka M."/>
            <person name="Buscot F."/>
            <person name="Kohler A."/>
            <person name="Nagy L.G."/>
            <person name="Floudas D."/>
            <person name="Copeland A."/>
            <person name="Barry K.W."/>
            <person name="Cichocki N."/>
            <person name="Veneault-Fourrey C."/>
            <person name="LaButti K."/>
            <person name="Lindquist E.A."/>
            <person name="Lipzen A."/>
            <person name="Lundell T."/>
            <person name="Morin E."/>
            <person name="Murat C."/>
            <person name="Sun H."/>
            <person name="Tunlid A."/>
            <person name="Henrissat B."/>
            <person name="Grigoriev I.V."/>
            <person name="Hibbett D.S."/>
            <person name="Martin F."/>
            <person name="Nordberg H.P."/>
            <person name="Cantor M.N."/>
            <person name="Hua S.X."/>
        </authorList>
    </citation>
    <scope>NUCLEOTIDE SEQUENCE [LARGE SCALE GENOMIC DNA]</scope>
    <source>
        <strain evidence="2 3">F 1598</strain>
    </source>
</reference>
<evidence type="ECO:0000313" key="3">
    <source>
        <dbReference type="Proteomes" id="UP000054166"/>
    </source>
</evidence>
<sequence>MSPNRSVRHLVVTHLLMPTFSGSKDQFGKTDVPPLPLGFDTVNHGQPITSSMPIFSLPIELLHSVTPYLFQSDLASLALVDRDCRQLARSIQFASVDFDYSNAALGLATQLLREAAEGICVSGDSQYRTRPFLGSCIRRITVATNPGRLHHRHGLSLERLVELHEAGQDDEETQLLETATCGYENYITSIMLAIKFALPNVELVDWQERHLTPEIINALAVAPSLRHLKMNRIAIHHEFEVPAHPAHFSKLETLELEIFWRIEIDVKSSTSPLIISIIRQAARTLRTLKWSGYLDQDDKHSFGGVLPQFPKLTTLQLKGVDFADSSILIACMPLDATISLRSLSLAPARGQNADFLGTRGYISSLEELHLTHWDTKDIATLSFLRANSQLRTFTVSSPIPPLFLETHLLRDLSHTFHSLTTLSLIWDDTEISESSLQAIGSIVTLRKLWISAGEQFGWRHNWKIDHNALLKAFKYLLNLEYIAYSRDSYILDASLRLQNGDPMFQLDEYYHTFVLPGNELYDTYLQPDEIELMETGTEEETNELDQVAWERWHREKIMGIADRYVDTLPSLKWCYFGQLPMKVAIEEKRKKSGRKRNKQITEKQRVAVMESGERDDCWTLLRRMWGILV</sequence>
<evidence type="ECO:0000313" key="2">
    <source>
        <dbReference type="EMBL" id="KIM85178.1"/>
    </source>
</evidence>
<dbReference type="SUPFAM" id="SSF52047">
    <property type="entry name" value="RNI-like"/>
    <property type="match status" value="1"/>
</dbReference>
<name>A0A0C3BFY4_PILCF</name>
<dbReference type="Proteomes" id="UP000054166">
    <property type="component" value="Unassembled WGS sequence"/>
</dbReference>
<dbReference type="Gene3D" id="3.80.10.10">
    <property type="entry name" value="Ribonuclease Inhibitor"/>
    <property type="match status" value="1"/>
</dbReference>
<dbReference type="AlphaFoldDB" id="A0A0C3BFY4"/>
<dbReference type="InParanoid" id="A0A0C3BFY4"/>
<gene>
    <name evidence="2" type="ORF">PILCRDRAFT_817170</name>
</gene>
<organism evidence="2 3">
    <name type="scientific">Piloderma croceum (strain F 1598)</name>
    <dbReference type="NCBI Taxonomy" id="765440"/>
    <lineage>
        <taxon>Eukaryota</taxon>
        <taxon>Fungi</taxon>
        <taxon>Dikarya</taxon>
        <taxon>Basidiomycota</taxon>
        <taxon>Agaricomycotina</taxon>
        <taxon>Agaricomycetes</taxon>
        <taxon>Agaricomycetidae</taxon>
        <taxon>Atheliales</taxon>
        <taxon>Atheliaceae</taxon>
        <taxon>Piloderma</taxon>
    </lineage>
</organism>
<dbReference type="EMBL" id="KN832985">
    <property type="protein sequence ID" value="KIM85178.1"/>
    <property type="molecule type" value="Genomic_DNA"/>
</dbReference>
<reference evidence="3" key="2">
    <citation type="submission" date="2015-01" db="EMBL/GenBank/DDBJ databases">
        <title>Evolutionary Origins and Diversification of the Mycorrhizal Mutualists.</title>
        <authorList>
            <consortium name="DOE Joint Genome Institute"/>
            <consortium name="Mycorrhizal Genomics Consortium"/>
            <person name="Kohler A."/>
            <person name="Kuo A."/>
            <person name="Nagy L.G."/>
            <person name="Floudas D."/>
            <person name="Copeland A."/>
            <person name="Barry K.W."/>
            <person name="Cichocki N."/>
            <person name="Veneault-Fourrey C."/>
            <person name="LaButti K."/>
            <person name="Lindquist E.A."/>
            <person name="Lipzen A."/>
            <person name="Lundell T."/>
            <person name="Morin E."/>
            <person name="Murat C."/>
            <person name="Riley R."/>
            <person name="Ohm R."/>
            <person name="Sun H."/>
            <person name="Tunlid A."/>
            <person name="Henrissat B."/>
            <person name="Grigoriev I.V."/>
            <person name="Hibbett D.S."/>
            <person name="Martin F."/>
        </authorList>
    </citation>
    <scope>NUCLEOTIDE SEQUENCE [LARGE SCALE GENOMIC DNA]</scope>
    <source>
        <strain evidence="3">F 1598</strain>
    </source>
</reference>
<dbReference type="HOGENOM" id="CLU_027349_1_0_1"/>
<dbReference type="InterPro" id="IPR032675">
    <property type="entry name" value="LRR_dom_sf"/>
</dbReference>
<proteinExistence type="predicted"/>
<feature type="domain" description="F-box" evidence="1">
    <location>
        <begin position="51"/>
        <end position="103"/>
    </location>
</feature>
<dbReference type="InterPro" id="IPR001810">
    <property type="entry name" value="F-box_dom"/>
</dbReference>
<protein>
    <recommendedName>
        <fullName evidence="1">F-box domain-containing protein</fullName>
    </recommendedName>
</protein>
<dbReference type="OrthoDB" id="3257981at2759"/>
<dbReference type="PROSITE" id="PS50181">
    <property type="entry name" value="FBOX"/>
    <property type="match status" value="1"/>
</dbReference>
<evidence type="ECO:0000259" key="1">
    <source>
        <dbReference type="PROSITE" id="PS50181"/>
    </source>
</evidence>